<dbReference type="InterPro" id="IPR024079">
    <property type="entry name" value="MetalloPept_cat_dom_sf"/>
</dbReference>
<reference evidence="15 16" key="1">
    <citation type="submission" date="2016-07" db="EMBL/GenBank/DDBJ databases">
        <title>Pervasive Adenine N6-methylation of Active Genes in Fungi.</title>
        <authorList>
            <consortium name="DOE Joint Genome Institute"/>
            <person name="Mondo S.J."/>
            <person name="Dannebaum R.O."/>
            <person name="Kuo R.C."/>
            <person name="Labutti K."/>
            <person name="Haridas S."/>
            <person name="Kuo A."/>
            <person name="Salamov A."/>
            <person name="Ahrendt S.R."/>
            <person name="Lipzen A."/>
            <person name="Sullivan W."/>
            <person name="Andreopoulos W.B."/>
            <person name="Clum A."/>
            <person name="Lindquist E."/>
            <person name="Daum C."/>
            <person name="Ramamoorthy G.K."/>
            <person name="Gryganskyi A."/>
            <person name="Culley D."/>
            <person name="Magnuson J.K."/>
            <person name="James T.Y."/>
            <person name="O'Malley M.A."/>
            <person name="Stajich J.E."/>
            <person name="Spatafora J.W."/>
            <person name="Visel A."/>
            <person name="Grigoriev I.V."/>
        </authorList>
    </citation>
    <scope>NUCLEOTIDE SEQUENCE [LARGE SCALE GENOMIC DNA]</scope>
    <source>
        <strain evidence="15 16">CBS 115471</strain>
    </source>
</reference>
<dbReference type="GO" id="GO:0006508">
    <property type="term" value="P:proteolysis"/>
    <property type="evidence" value="ECO:0007669"/>
    <property type="project" value="UniProtKB-KW"/>
</dbReference>
<feature type="binding site" evidence="12">
    <location>
        <position position="268"/>
    </location>
    <ligand>
        <name>Zn(2+)</name>
        <dbReference type="ChEBI" id="CHEBI:29105"/>
        <note>catalytic</note>
    </ligand>
</feature>
<comment type="catalytic activity">
    <reaction evidence="1 13">
        <text>Preferential cleavage of bonds with hydrophobic residues in P1'. Also 3-Asn-|-Gln-4 and 8-Gly-|-Ser-9 bonds in insulin B chain.</text>
        <dbReference type="EC" id="3.4.24.39"/>
    </reaction>
</comment>
<dbReference type="SUPFAM" id="SSF55486">
    <property type="entry name" value="Metalloproteases ('zincins'), catalytic domain"/>
    <property type="match status" value="1"/>
</dbReference>
<keyword evidence="7 13" id="KW-0378">Hydrolase</keyword>
<proteinExistence type="inferred from homology"/>
<evidence type="ECO:0000256" key="6">
    <source>
        <dbReference type="ARBA" id="ARBA00022729"/>
    </source>
</evidence>
<keyword evidence="6 14" id="KW-0732">Signal</keyword>
<evidence type="ECO:0000256" key="9">
    <source>
        <dbReference type="ARBA" id="ARBA00023049"/>
    </source>
</evidence>
<dbReference type="GO" id="GO:0046872">
    <property type="term" value="F:metal ion binding"/>
    <property type="evidence" value="ECO:0007669"/>
    <property type="project" value="UniProtKB-KW"/>
</dbReference>
<dbReference type="Proteomes" id="UP000193144">
    <property type="component" value="Unassembled WGS sequence"/>
</dbReference>
<dbReference type="GO" id="GO:0005576">
    <property type="term" value="C:extracellular region"/>
    <property type="evidence" value="ECO:0007669"/>
    <property type="project" value="UniProtKB-SubCell"/>
</dbReference>
<accession>A0A1Y1YA44</accession>
<dbReference type="Gene3D" id="3.40.390.10">
    <property type="entry name" value="Collagenase (Catalytic Domain)"/>
    <property type="match status" value="1"/>
</dbReference>
<evidence type="ECO:0000256" key="8">
    <source>
        <dbReference type="ARBA" id="ARBA00022833"/>
    </source>
</evidence>
<evidence type="ECO:0000256" key="2">
    <source>
        <dbReference type="ARBA" id="ARBA00010279"/>
    </source>
</evidence>
<evidence type="ECO:0000256" key="4">
    <source>
        <dbReference type="ARBA" id="ARBA00022685"/>
    </source>
</evidence>
<evidence type="ECO:0000256" key="14">
    <source>
        <dbReference type="SAM" id="SignalP"/>
    </source>
</evidence>
<dbReference type="PANTHER" id="PTHR37016:SF2">
    <property type="entry name" value="NEUTRAL PROTEASE 2 HOMOLOG SNOG_02177"/>
    <property type="match status" value="1"/>
</dbReference>
<keyword evidence="8 12" id="KW-0862">Zinc</keyword>
<comment type="subcellular location">
    <subcellularLocation>
        <location evidence="13">Secreted</location>
    </subcellularLocation>
</comment>
<dbReference type="PRINTS" id="PR00768">
    <property type="entry name" value="DEUTEROLYSIN"/>
</dbReference>
<dbReference type="EC" id="3.4.24.39" evidence="13"/>
<keyword evidence="13" id="KW-0964">Secreted</keyword>
<dbReference type="Pfam" id="PF02102">
    <property type="entry name" value="Peptidase_M35"/>
    <property type="match status" value="1"/>
</dbReference>
<gene>
    <name evidence="15" type="ORF">BCR34DRAFT_629136</name>
</gene>
<feature type="signal peptide" evidence="14">
    <location>
        <begin position="1"/>
        <end position="15"/>
    </location>
</feature>
<comment type="function">
    <text evidence="13">Secreted metalloproteinase that allows assimilation of proteinaceous substrates. Shows high activities on basic nuclear substrates such as histone and protamine.</text>
</comment>
<dbReference type="InterPro" id="IPR001384">
    <property type="entry name" value="Peptidase_M35"/>
</dbReference>
<dbReference type="InterPro" id="IPR050414">
    <property type="entry name" value="Fungal_M35_metalloproteases"/>
</dbReference>
<name>A0A1Y1YA44_9PLEO</name>
<feature type="chain" id="PRO_5012078825" description="Neutral protease 2" evidence="14">
    <location>
        <begin position="16"/>
        <end position="312"/>
    </location>
</feature>
<dbReference type="AlphaFoldDB" id="A0A1Y1YA44"/>
<evidence type="ECO:0000256" key="13">
    <source>
        <dbReference type="RuleBase" id="RU361126"/>
    </source>
</evidence>
<evidence type="ECO:0000256" key="3">
    <source>
        <dbReference type="ARBA" id="ARBA00022670"/>
    </source>
</evidence>
<comment type="similarity">
    <text evidence="2 13">Belongs to the peptidase M35 family.</text>
</comment>
<dbReference type="PANTHER" id="PTHR37016">
    <property type="match status" value="1"/>
</dbReference>
<keyword evidence="3 13" id="KW-0645">Protease</keyword>
<comment type="cofactor">
    <cofactor evidence="12 13">
        <name>Zn(2+)</name>
        <dbReference type="ChEBI" id="CHEBI:29105"/>
    </cofactor>
    <text evidence="12 13">Binds 1 zinc ion per subunit.</text>
</comment>
<keyword evidence="5 12" id="KW-0479">Metal-binding</keyword>
<evidence type="ECO:0000256" key="11">
    <source>
        <dbReference type="PIRSR" id="PIRSR601384-1"/>
    </source>
</evidence>
<keyword evidence="9 13" id="KW-0482">Metalloprotease</keyword>
<evidence type="ECO:0000313" key="15">
    <source>
        <dbReference type="EMBL" id="ORX94823.1"/>
    </source>
</evidence>
<keyword evidence="16" id="KW-1185">Reference proteome</keyword>
<feature type="binding site" evidence="12">
    <location>
        <position position="277"/>
    </location>
    <ligand>
        <name>Zn(2+)</name>
        <dbReference type="ChEBI" id="CHEBI:29105"/>
        <note>catalytic</note>
    </ligand>
</feature>
<evidence type="ECO:0000256" key="10">
    <source>
        <dbReference type="ARBA" id="ARBA00023145"/>
    </source>
</evidence>
<dbReference type="EMBL" id="MCFA01000298">
    <property type="protein sequence ID" value="ORX94823.1"/>
    <property type="molecule type" value="Genomic_DNA"/>
</dbReference>
<evidence type="ECO:0000256" key="7">
    <source>
        <dbReference type="ARBA" id="ARBA00022801"/>
    </source>
</evidence>
<sequence length="312" mass="32786">MKFISIAALAGLASAVSMIGNTAVKALITNKGASDLKVFKTGTILDDSAVEKVEVFQGDSQVPLDGIRLQATFDIAEMHDVSTGGAFDVVSAGALSYAEANSTALTGMVPFSSNHISATVNGAEAAKVRRAFLNKRTSVQSDCTSSQRTATLNALSNCRSLASEAASAANSNTAKMTEYFKSSSSSTRSTVAGVFNKIVTECGSTTSGASRYYCSDVYRSCSSGVLAYTLPSQSYMVNCPLYFSGLSPLSRTCHAQDQATTTLHEVTHLTQINGTSDYGVYGYNAIRALSASQNLNYADTYTLFANAIYVGC</sequence>
<dbReference type="Gene3D" id="2.60.40.2970">
    <property type="match status" value="2"/>
</dbReference>
<dbReference type="GO" id="GO:0004222">
    <property type="term" value="F:metalloendopeptidase activity"/>
    <property type="evidence" value="ECO:0007669"/>
    <property type="project" value="InterPro"/>
</dbReference>
<feature type="binding site" evidence="12">
    <location>
        <position position="264"/>
    </location>
    <ligand>
        <name>Zn(2+)</name>
        <dbReference type="ChEBI" id="CHEBI:29105"/>
        <note>catalytic</note>
    </ligand>
</feature>
<evidence type="ECO:0000313" key="16">
    <source>
        <dbReference type="Proteomes" id="UP000193144"/>
    </source>
</evidence>
<evidence type="ECO:0000256" key="5">
    <source>
        <dbReference type="ARBA" id="ARBA00022723"/>
    </source>
</evidence>
<keyword evidence="10" id="KW-0865">Zymogen</keyword>
<feature type="active site" evidence="11">
    <location>
        <position position="265"/>
    </location>
</feature>
<organism evidence="15 16">
    <name type="scientific">Clohesyomyces aquaticus</name>
    <dbReference type="NCBI Taxonomy" id="1231657"/>
    <lineage>
        <taxon>Eukaryota</taxon>
        <taxon>Fungi</taxon>
        <taxon>Dikarya</taxon>
        <taxon>Ascomycota</taxon>
        <taxon>Pezizomycotina</taxon>
        <taxon>Dothideomycetes</taxon>
        <taxon>Pleosporomycetidae</taxon>
        <taxon>Pleosporales</taxon>
        <taxon>Lindgomycetaceae</taxon>
        <taxon>Clohesyomyces</taxon>
    </lineage>
</organism>
<protein>
    <recommendedName>
        <fullName evidence="13">Neutral protease 2</fullName>
        <ecNumber evidence="13">3.4.24.39</ecNumber>
    </recommendedName>
    <alternativeName>
        <fullName evidence="13">Deuterolysin</fullName>
    </alternativeName>
</protein>
<keyword evidence="4 13" id="KW-0165">Cleavage on pair of basic residues</keyword>
<comment type="caution">
    <text evidence="15">The sequence shown here is derived from an EMBL/GenBank/DDBJ whole genome shotgun (WGS) entry which is preliminary data.</text>
</comment>
<evidence type="ECO:0000256" key="12">
    <source>
        <dbReference type="PIRSR" id="PIRSR601384-2"/>
    </source>
</evidence>
<evidence type="ECO:0000256" key="1">
    <source>
        <dbReference type="ARBA" id="ARBA00001187"/>
    </source>
</evidence>
<dbReference type="CDD" id="cd11008">
    <property type="entry name" value="M35_deuterolysin_like"/>
    <property type="match status" value="1"/>
</dbReference>
<dbReference type="STRING" id="1231657.A0A1Y1YA44"/>
<dbReference type="OrthoDB" id="412874at2759"/>